<dbReference type="RefSeq" id="WP_188942205.1">
    <property type="nucleotide sequence ID" value="NZ_BMNA01000004.1"/>
</dbReference>
<reference evidence="4" key="1">
    <citation type="journal article" date="2014" name="Int. J. Syst. Evol. Microbiol.">
        <title>Complete genome sequence of Corynebacterium casei LMG S-19264T (=DSM 44701T), isolated from a smear-ripened cheese.</title>
        <authorList>
            <consortium name="US DOE Joint Genome Institute (JGI-PGF)"/>
            <person name="Walter F."/>
            <person name="Albersmeier A."/>
            <person name="Kalinowski J."/>
            <person name="Ruckert C."/>
        </authorList>
    </citation>
    <scope>NUCLEOTIDE SEQUENCE</scope>
    <source>
        <strain evidence="4">CGMCC 4.7308</strain>
    </source>
</reference>
<feature type="transmembrane region" description="Helical" evidence="2">
    <location>
        <begin position="70"/>
        <end position="89"/>
    </location>
</feature>
<dbReference type="GO" id="GO:0008610">
    <property type="term" value="P:lipid biosynthetic process"/>
    <property type="evidence" value="ECO:0007669"/>
    <property type="project" value="UniProtKB-ARBA"/>
</dbReference>
<evidence type="ECO:0000256" key="2">
    <source>
        <dbReference type="SAM" id="Phobius"/>
    </source>
</evidence>
<feature type="transmembrane region" description="Helical" evidence="2">
    <location>
        <begin position="209"/>
        <end position="226"/>
    </location>
</feature>
<keyword evidence="2" id="KW-0812">Transmembrane</keyword>
<comment type="caution">
    <text evidence="4">The sequence shown here is derived from an EMBL/GenBank/DDBJ whole genome shotgun (WGS) entry which is preliminary data.</text>
</comment>
<dbReference type="GO" id="GO:0016020">
    <property type="term" value="C:membrane"/>
    <property type="evidence" value="ECO:0007669"/>
    <property type="project" value="TreeGrafter"/>
</dbReference>
<dbReference type="Proteomes" id="UP000655208">
    <property type="component" value="Unassembled WGS sequence"/>
</dbReference>
<feature type="transmembrane region" description="Helical" evidence="2">
    <location>
        <begin position="109"/>
        <end position="126"/>
    </location>
</feature>
<dbReference type="EMBL" id="BMNA01000004">
    <property type="protein sequence ID" value="GGM05532.1"/>
    <property type="molecule type" value="Genomic_DNA"/>
</dbReference>
<keyword evidence="2" id="KW-0472">Membrane</keyword>
<dbReference type="InterPro" id="IPR012171">
    <property type="entry name" value="Fatty_acid_desaturase"/>
</dbReference>
<feature type="transmembrane region" description="Helical" evidence="2">
    <location>
        <begin position="172"/>
        <end position="189"/>
    </location>
</feature>
<dbReference type="PIRSF" id="PIRSF015921">
    <property type="entry name" value="FA_sphinglp_des"/>
    <property type="match status" value="1"/>
</dbReference>
<dbReference type="CDD" id="cd03506">
    <property type="entry name" value="Delta6-FADS-like"/>
    <property type="match status" value="1"/>
</dbReference>
<feature type="domain" description="Fatty acid desaturase" evidence="3">
    <location>
        <begin position="70"/>
        <end position="330"/>
    </location>
</feature>
<evidence type="ECO:0000313" key="5">
    <source>
        <dbReference type="Proteomes" id="UP000655208"/>
    </source>
</evidence>
<accession>A0A917T0N4</accession>
<feature type="region of interest" description="Disordered" evidence="1">
    <location>
        <begin position="1"/>
        <end position="21"/>
    </location>
</feature>
<dbReference type="InterPro" id="IPR005804">
    <property type="entry name" value="FA_desaturase_dom"/>
</dbReference>
<evidence type="ECO:0000256" key="1">
    <source>
        <dbReference type="SAM" id="MobiDB-lite"/>
    </source>
</evidence>
<dbReference type="PANTHER" id="PTHR19353:SF19">
    <property type="entry name" value="DELTA(5) FATTY ACID DESATURASE C-RELATED"/>
    <property type="match status" value="1"/>
</dbReference>
<organism evidence="4 5">
    <name type="scientific">Nakamurella endophytica</name>
    <dbReference type="NCBI Taxonomy" id="1748367"/>
    <lineage>
        <taxon>Bacteria</taxon>
        <taxon>Bacillati</taxon>
        <taxon>Actinomycetota</taxon>
        <taxon>Actinomycetes</taxon>
        <taxon>Nakamurellales</taxon>
        <taxon>Nakamurellaceae</taxon>
        <taxon>Nakamurella</taxon>
    </lineage>
</organism>
<keyword evidence="2" id="KW-1133">Transmembrane helix</keyword>
<dbReference type="Pfam" id="PF00487">
    <property type="entry name" value="FA_desaturase"/>
    <property type="match status" value="1"/>
</dbReference>
<reference evidence="4" key="2">
    <citation type="submission" date="2020-09" db="EMBL/GenBank/DDBJ databases">
        <authorList>
            <person name="Sun Q."/>
            <person name="Zhou Y."/>
        </authorList>
    </citation>
    <scope>NUCLEOTIDE SEQUENCE</scope>
    <source>
        <strain evidence="4">CGMCC 4.7308</strain>
    </source>
</reference>
<dbReference type="GO" id="GO:0016717">
    <property type="term" value="F:oxidoreductase activity, acting on paired donors, with oxidation of a pair of donors resulting in the reduction of molecular oxygen to two molecules of water"/>
    <property type="evidence" value="ECO:0007669"/>
    <property type="project" value="TreeGrafter"/>
</dbReference>
<feature type="transmembrane region" description="Helical" evidence="2">
    <location>
        <begin position="46"/>
        <end position="64"/>
    </location>
</feature>
<dbReference type="AlphaFoldDB" id="A0A917T0N4"/>
<name>A0A917T0N4_9ACTN</name>
<sequence>MTTVASTPGGTRARTPRPAHRTASEYTEVLAAVREQGLLRRRYGHYATKIGLALLALAGVWTGVALLGDHWAQLALAAALAVVLTQIIFISHEAAHRQILTSNAWNERVALVLGTLLGGISLSWWQNKHTRHHAAPNQVGKDPDIDAAVVHFFPPERTPFPSRIGRYLHARQGWWFFPVLVVEALNLHVQSAQWQFGRTRRNRGRVETALLAGRLALYPALVFTLLPPGKAGAFLGVQLAVTGVYLGVAFAASHIGMPVLPREARVDFFRRQVVTSRNVAGGRVASLAMGGLNYQIEHHLFPSMPGPALRKARRIVRQYCADRGVTYHEVPIHRAWQLVAAHLNRVGLRAPSFACPVAASLRTV</sequence>
<proteinExistence type="predicted"/>
<keyword evidence="5" id="KW-1185">Reference proteome</keyword>
<evidence type="ECO:0000259" key="3">
    <source>
        <dbReference type="Pfam" id="PF00487"/>
    </source>
</evidence>
<dbReference type="PANTHER" id="PTHR19353">
    <property type="entry name" value="FATTY ACID DESATURASE 2"/>
    <property type="match status" value="1"/>
</dbReference>
<gene>
    <name evidence="4" type="ORF">GCM10011594_27210</name>
</gene>
<evidence type="ECO:0000313" key="4">
    <source>
        <dbReference type="EMBL" id="GGM05532.1"/>
    </source>
</evidence>
<protein>
    <submittedName>
        <fullName evidence="4">Fatty acid desaturase</fullName>
    </submittedName>
</protein>
<feature type="transmembrane region" description="Helical" evidence="2">
    <location>
        <begin position="232"/>
        <end position="252"/>
    </location>
</feature>